<proteinExistence type="predicted"/>
<dbReference type="EMBL" id="PVBS01000001">
    <property type="protein sequence ID" value="PRD57386.1"/>
    <property type="molecule type" value="Genomic_DNA"/>
</dbReference>
<name>A0A2S9JVT6_9SPHI</name>
<dbReference type="Pfam" id="PF00027">
    <property type="entry name" value="cNMP_binding"/>
    <property type="match status" value="1"/>
</dbReference>
<evidence type="ECO:0000259" key="1">
    <source>
        <dbReference type="PROSITE" id="PS50042"/>
    </source>
</evidence>
<keyword evidence="3" id="KW-1185">Reference proteome</keyword>
<dbReference type="SUPFAM" id="SSF51206">
    <property type="entry name" value="cAMP-binding domain-like"/>
    <property type="match status" value="1"/>
</dbReference>
<reference evidence="2 3" key="1">
    <citation type="submission" date="2018-02" db="EMBL/GenBank/DDBJ databases">
        <title>The draft genome of Sphingobacterium gobiense H7.</title>
        <authorList>
            <person name="Li L."/>
            <person name="Liu L."/>
            <person name="Zhang X."/>
            <person name="Wang T."/>
            <person name="Liang L."/>
        </authorList>
    </citation>
    <scope>NUCLEOTIDE SEQUENCE [LARGE SCALE GENOMIC DNA]</scope>
    <source>
        <strain evidence="2 3">ACCC 05757</strain>
    </source>
</reference>
<gene>
    <name evidence="2" type="ORF">C5749_01985</name>
</gene>
<comment type="caution">
    <text evidence="2">The sequence shown here is derived from an EMBL/GenBank/DDBJ whole genome shotgun (WGS) entry which is preliminary data.</text>
</comment>
<dbReference type="InterPro" id="IPR014710">
    <property type="entry name" value="RmlC-like_jellyroll"/>
</dbReference>
<accession>A0A2S9JVT6</accession>
<organism evidence="2 3">
    <name type="scientific">Sphingobacterium gobiense</name>
    <dbReference type="NCBI Taxonomy" id="1382456"/>
    <lineage>
        <taxon>Bacteria</taxon>
        <taxon>Pseudomonadati</taxon>
        <taxon>Bacteroidota</taxon>
        <taxon>Sphingobacteriia</taxon>
        <taxon>Sphingobacteriales</taxon>
        <taxon>Sphingobacteriaceae</taxon>
        <taxon>Sphingobacterium</taxon>
    </lineage>
</organism>
<sequence>MQDFKQRIQQHFGELTDQECELVISFFKEETLQKNDFFTETGKICDKLGIISSGILRVYAYADGKDVTQWIATDDSFMTEVLGFFFDQPNRYNIQAFTDTKLWRITKADYQKLAEVFPKWKEIEKQFMMKCFSMIENRIFAHLSMNAEQRYNVYFEQNKDLFNKIPLHYIASLLGMSAETFSRIRKRQMEKP</sequence>
<dbReference type="InterPro" id="IPR018490">
    <property type="entry name" value="cNMP-bd_dom_sf"/>
</dbReference>
<dbReference type="AlphaFoldDB" id="A0A2S9JVT6"/>
<evidence type="ECO:0000313" key="2">
    <source>
        <dbReference type="EMBL" id="PRD57386.1"/>
    </source>
</evidence>
<dbReference type="Proteomes" id="UP000238642">
    <property type="component" value="Unassembled WGS sequence"/>
</dbReference>
<protein>
    <submittedName>
        <fullName evidence="2">Cyclic nucleotide-binding protein</fullName>
    </submittedName>
</protein>
<evidence type="ECO:0000313" key="3">
    <source>
        <dbReference type="Proteomes" id="UP000238642"/>
    </source>
</evidence>
<dbReference type="InterPro" id="IPR000595">
    <property type="entry name" value="cNMP-bd_dom"/>
</dbReference>
<feature type="domain" description="Cyclic nucleotide-binding" evidence="1">
    <location>
        <begin position="11"/>
        <end position="113"/>
    </location>
</feature>
<dbReference type="OrthoDB" id="758145at2"/>
<dbReference type="CDD" id="cd00038">
    <property type="entry name" value="CAP_ED"/>
    <property type="match status" value="1"/>
</dbReference>
<dbReference type="PROSITE" id="PS50042">
    <property type="entry name" value="CNMP_BINDING_3"/>
    <property type="match status" value="1"/>
</dbReference>
<dbReference type="Gene3D" id="2.60.120.10">
    <property type="entry name" value="Jelly Rolls"/>
    <property type="match status" value="1"/>
</dbReference>